<feature type="transmembrane region" description="Helical" evidence="10">
    <location>
        <begin position="146"/>
        <end position="165"/>
    </location>
</feature>
<reference evidence="14 15" key="1">
    <citation type="journal article" date="2017" name="Nat. Commun.">
        <title>Genome assembly with in vitro proximity ligation data and whole-genome triplication in lettuce.</title>
        <authorList>
            <person name="Reyes-Chin-Wo S."/>
            <person name="Wang Z."/>
            <person name="Yang X."/>
            <person name="Kozik A."/>
            <person name="Arikit S."/>
            <person name="Song C."/>
            <person name="Xia L."/>
            <person name="Froenicke L."/>
            <person name="Lavelle D.O."/>
            <person name="Truco M.J."/>
            <person name="Xia R."/>
            <person name="Zhu S."/>
            <person name="Xu C."/>
            <person name="Xu H."/>
            <person name="Xu X."/>
            <person name="Cox K."/>
            <person name="Korf I."/>
            <person name="Meyers B.C."/>
            <person name="Michelmore R.W."/>
        </authorList>
    </citation>
    <scope>NUCLEOTIDE SEQUENCE [LARGE SCALE GENOMIC DNA]</scope>
    <source>
        <strain evidence="15">cv. Salinas</strain>
        <tissue evidence="14">Seedlings</tissue>
    </source>
</reference>
<keyword evidence="7" id="KW-0406">Ion transport</keyword>
<keyword evidence="9" id="KW-0407">Ion channel</keyword>
<dbReference type="PANTHER" id="PTHR13018">
    <property type="entry name" value="PROBABLE MEMBRANE PROTEIN DUF221-RELATED"/>
    <property type="match status" value="1"/>
</dbReference>
<feature type="transmembrane region" description="Helical" evidence="10">
    <location>
        <begin position="495"/>
        <end position="516"/>
    </location>
</feature>
<feature type="transmembrane region" description="Helical" evidence="10">
    <location>
        <begin position="455"/>
        <end position="474"/>
    </location>
</feature>
<feature type="transmembrane region" description="Helical" evidence="10">
    <location>
        <begin position="410"/>
        <end position="435"/>
    </location>
</feature>
<feature type="domain" description="CSC1/OSCA1-like 7TM region" evidence="11">
    <location>
        <begin position="361"/>
        <end position="632"/>
    </location>
</feature>
<keyword evidence="6 10" id="KW-1133">Transmembrane helix</keyword>
<evidence type="ECO:0000256" key="5">
    <source>
        <dbReference type="ARBA" id="ARBA00022837"/>
    </source>
</evidence>
<feature type="transmembrane region" description="Helical" evidence="10">
    <location>
        <begin position="7"/>
        <end position="27"/>
    </location>
</feature>
<comment type="subcellular location">
    <subcellularLocation>
        <location evidence="1">Membrane</location>
        <topology evidence="1">Multi-pass membrane protein</topology>
    </subcellularLocation>
</comment>
<evidence type="ECO:0000259" key="12">
    <source>
        <dbReference type="Pfam" id="PF13967"/>
    </source>
</evidence>
<evidence type="ECO:0000256" key="4">
    <source>
        <dbReference type="ARBA" id="ARBA00022692"/>
    </source>
</evidence>
<evidence type="ECO:0000256" key="2">
    <source>
        <dbReference type="ARBA" id="ARBA00007779"/>
    </source>
</evidence>
<dbReference type="Gramene" id="rna-gnl|WGS:NBSK|LSAT_7X29160_mrna">
    <property type="protein sequence ID" value="cds-PLY74450.1"/>
    <property type="gene ID" value="gene-LSAT_7X29160"/>
</dbReference>
<evidence type="ECO:0000259" key="11">
    <source>
        <dbReference type="Pfam" id="PF02714"/>
    </source>
</evidence>
<dbReference type="Pfam" id="PF13967">
    <property type="entry name" value="RSN1_TM"/>
    <property type="match status" value="1"/>
</dbReference>
<dbReference type="Pfam" id="PF14703">
    <property type="entry name" value="PHM7_cyt"/>
    <property type="match status" value="1"/>
</dbReference>
<organism evidence="14 15">
    <name type="scientific">Lactuca sativa</name>
    <name type="common">Garden lettuce</name>
    <dbReference type="NCBI Taxonomy" id="4236"/>
    <lineage>
        <taxon>Eukaryota</taxon>
        <taxon>Viridiplantae</taxon>
        <taxon>Streptophyta</taxon>
        <taxon>Embryophyta</taxon>
        <taxon>Tracheophyta</taxon>
        <taxon>Spermatophyta</taxon>
        <taxon>Magnoliopsida</taxon>
        <taxon>eudicotyledons</taxon>
        <taxon>Gunneridae</taxon>
        <taxon>Pentapetalae</taxon>
        <taxon>asterids</taxon>
        <taxon>campanulids</taxon>
        <taxon>Asterales</taxon>
        <taxon>Asteraceae</taxon>
        <taxon>Cichorioideae</taxon>
        <taxon>Cichorieae</taxon>
        <taxon>Lactucinae</taxon>
        <taxon>Lactuca</taxon>
    </lineage>
</organism>
<evidence type="ECO:0000256" key="3">
    <source>
        <dbReference type="ARBA" id="ARBA00022448"/>
    </source>
</evidence>
<feature type="transmembrane region" description="Helical" evidence="10">
    <location>
        <begin position="638"/>
        <end position="657"/>
    </location>
</feature>
<dbReference type="InterPro" id="IPR032880">
    <property type="entry name" value="CSC1/OSCA1-like_N"/>
</dbReference>
<keyword evidence="15" id="KW-1185">Reference proteome</keyword>
<feature type="transmembrane region" description="Helical" evidence="10">
    <location>
        <begin position="560"/>
        <end position="591"/>
    </location>
</feature>
<evidence type="ECO:0000256" key="10">
    <source>
        <dbReference type="SAM" id="Phobius"/>
    </source>
</evidence>
<evidence type="ECO:0000256" key="9">
    <source>
        <dbReference type="ARBA" id="ARBA00023303"/>
    </source>
</evidence>
<dbReference type="InterPro" id="IPR045122">
    <property type="entry name" value="Csc1-like"/>
</dbReference>
<feature type="transmembrane region" description="Helical" evidence="10">
    <location>
        <begin position="363"/>
        <end position="389"/>
    </location>
</feature>
<name>A0A9R1X3N9_LACSA</name>
<sequence>MDLSSFITSLTTSFLIFVILMILFGWLCTKPGNTVVYYPNRILKGMDPWEGSRSKTRNPFSWIREAFSSSENDVIALSGVDSAVYFVFLGTAFGIFVLSGIVLLPLCLPLATTEKIARVVDSTGKNAFNDLDKLSMAHLKEHGSRLWAFVLACYWVSFVTYFLLWKAYKHVSDLRAAALMSPEVKAEQFAILVRDIPKSSEDLSRQEQVDTYFKTIYPDTFYKSLIVTENKQANKIHEELQLCKKKLTRAETIKEMNPEAPTPTHKIGFLGLMGKKVDSIEYYNEKITELTPKLEAAQKETVKEKQQAAAVVFFTNRITAAAAAQSVHDRMVDTWTVLNAPEPRQILWTNLSKSFYAREIRQYVVYFIVFLTICFYMIPIGLISAFTTLPNLKKLLPFLKPILDQDMIRTVLGAYLPQLALIIFLALLPKFLLFLSKAEGIPTVSHAERAASGKYFYFSVLNVFIGVTIGGTLFDSFKDIQEKPDSIVDKLATSLPGNATFFLTFVALKFFVGYGLELSRIIPLIVFHLKRKYLCKTESDIKEAWIPGNLGYATKIPNDMLILTIVICYSVIAPLIIPFGAIYFGLGWLVFRNQVLNVYVPSYESYGKMWPHIHVRIVSSLLLFQLTMVGYFGVKQFYFTPVIFPLPIMSIIFAFVCSKKFYRFFESSALEVVSHELKETPNMDRVFRSFIPPCLSTEEENEEEQLLNAERGNVKQYDNALSQVSKIGANV</sequence>
<accession>A0A9R1X3N9</accession>
<evidence type="ECO:0000313" key="14">
    <source>
        <dbReference type="EMBL" id="KAJ0198051.1"/>
    </source>
</evidence>
<dbReference type="GO" id="GO:0005227">
    <property type="term" value="F:calcium-activated cation channel activity"/>
    <property type="evidence" value="ECO:0000318"/>
    <property type="project" value="GO_Central"/>
</dbReference>
<evidence type="ECO:0008006" key="16">
    <source>
        <dbReference type="Google" id="ProtNLM"/>
    </source>
</evidence>
<dbReference type="PANTHER" id="PTHR13018:SF100">
    <property type="entry name" value="CSC1-LIKE PROTEIN ERD4"/>
    <property type="match status" value="1"/>
</dbReference>
<keyword evidence="3" id="KW-0813">Transport</keyword>
<dbReference type="GO" id="GO:0005886">
    <property type="term" value="C:plasma membrane"/>
    <property type="evidence" value="ECO:0000318"/>
    <property type="project" value="GO_Central"/>
</dbReference>
<comment type="similarity">
    <text evidence="2">Belongs to the CSC1 (TC 1.A.17) family.</text>
</comment>
<evidence type="ECO:0000259" key="13">
    <source>
        <dbReference type="Pfam" id="PF14703"/>
    </source>
</evidence>
<feature type="domain" description="CSC1/OSCA1-like cytosolic" evidence="13">
    <location>
        <begin position="188"/>
        <end position="350"/>
    </location>
</feature>
<dbReference type="Proteomes" id="UP000235145">
    <property type="component" value="Unassembled WGS sequence"/>
</dbReference>
<keyword evidence="8 10" id="KW-0472">Membrane</keyword>
<evidence type="ECO:0000256" key="7">
    <source>
        <dbReference type="ARBA" id="ARBA00023065"/>
    </source>
</evidence>
<evidence type="ECO:0000256" key="1">
    <source>
        <dbReference type="ARBA" id="ARBA00004141"/>
    </source>
</evidence>
<dbReference type="Pfam" id="PF02714">
    <property type="entry name" value="RSN1_7TM"/>
    <property type="match status" value="1"/>
</dbReference>
<evidence type="ECO:0000313" key="15">
    <source>
        <dbReference type="Proteomes" id="UP000235145"/>
    </source>
</evidence>
<proteinExistence type="inferred from homology"/>
<evidence type="ECO:0000256" key="6">
    <source>
        <dbReference type="ARBA" id="ARBA00022989"/>
    </source>
</evidence>
<keyword evidence="5" id="KW-0106">Calcium</keyword>
<dbReference type="EMBL" id="NBSK02000007">
    <property type="protein sequence ID" value="KAJ0198051.1"/>
    <property type="molecule type" value="Genomic_DNA"/>
</dbReference>
<dbReference type="OrthoDB" id="1689567at2759"/>
<gene>
    <name evidence="14" type="ORF">LSAT_V11C700354140</name>
</gene>
<dbReference type="InterPro" id="IPR003864">
    <property type="entry name" value="CSC1/OSCA1-like_7TM"/>
</dbReference>
<comment type="caution">
    <text evidence="14">The sequence shown here is derived from an EMBL/GenBank/DDBJ whole genome shotgun (WGS) entry which is preliminary data.</text>
</comment>
<feature type="domain" description="CSC1/OSCA1-like N-terminal transmembrane" evidence="12">
    <location>
        <begin position="5"/>
        <end position="166"/>
    </location>
</feature>
<evidence type="ECO:0000256" key="8">
    <source>
        <dbReference type="ARBA" id="ARBA00023136"/>
    </source>
</evidence>
<dbReference type="InterPro" id="IPR027815">
    <property type="entry name" value="CSC1/OSCA1-like_cyt"/>
</dbReference>
<dbReference type="AlphaFoldDB" id="A0A9R1X3N9"/>
<feature type="transmembrane region" description="Helical" evidence="10">
    <location>
        <begin position="83"/>
        <end position="108"/>
    </location>
</feature>
<keyword evidence="4 10" id="KW-0812">Transmembrane</keyword>
<protein>
    <recommendedName>
        <fullName evidence="16">CSC1-like protein ERD4</fullName>
    </recommendedName>
</protein>